<name>A0A1H9WVD0_9PSEU</name>
<dbReference type="STRING" id="402600.SAMN05216188_1466"/>
<evidence type="ECO:0000313" key="2">
    <source>
        <dbReference type="Proteomes" id="UP000199352"/>
    </source>
</evidence>
<dbReference type="EMBL" id="FOFR01000046">
    <property type="protein sequence ID" value="SES37892.1"/>
    <property type="molecule type" value="Genomic_DNA"/>
</dbReference>
<organism evidence="1 2">
    <name type="scientific">Lentzea xinjiangensis</name>
    <dbReference type="NCBI Taxonomy" id="402600"/>
    <lineage>
        <taxon>Bacteria</taxon>
        <taxon>Bacillati</taxon>
        <taxon>Actinomycetota</taxon>
        <taxon>Actinomycetes</taxon>
        <taxon>Pseudonocardiales</taxon>
        <taxon>Pseudonocardiaceae</taxon>
        <taxon>Lentzea</taxon>
    </lineage>
</organism>
<accession>A0A1H9WVD0</accession>
<protein>
    <submittedName>
        <fullName evidence="1">Uncharacterized protein</fullName>
    </submittedName>
</protein>
<dbReference type="Proteomes" id="UP000199352">
    <property type="component" value="Unassembled WGS sequence"/>
</dbReference>
<proteinExistence type="predicted"/>
<dbReference type="AlphaFoldDB" id="A0A1H9WVD0"/>
<sequence length="143" mass="15557">MSKSLIANNSEKTRSENVTNFLQLHSHFVQQTPGGISVNFLRNTQVLGNGVTVSFQLPALPIGDGLVLTPVVYTEGMSSVRLDFGRWTGGLCANGTGALLPFSTPDQAEAARLVRAFHSARQTSWTDSTETVTAWITEYLERV</sequence>
<reference evidence="2" key="1">
    <citation type="submission" date="2016-10" db="EMBL/GenBank/DDBJ databases">
        <authorList>
            <person name="Varghese N."/>
            <person name="Submissions S."/>
        </authorList>
    </citation>
    <scope>NUCLEOTIDE SEQUENCE [LARGE SCALE GENOMIC DNA]</scope>
    <source>
        <strain evidence="2">CGMCC 4.3525</strain>
    </source>
</reference>
<evidence type="ECO:0000313" key="1">
    <source>
        <dbReference type="EMBL" id="SES37892.1"/>
    </source>
</evidence>
<keyword evidence="2" id="KW-1185">Reference proteome</keyword>
<gene>
    <name evidence="1" type="ORF">SAMN05216188_1466</name>
</gene>